<sequence length="115" mass="12740">MDLLSGLHAQPPGRTDHDRSSCDAVGDDADRKTVAHERAELREFVTGLSPDDVRSGDWFSKLSTQALSSYTNTVNWQYVQERYEDLPADAIVDIRIKMAARYAALEAGSLPATTR</sequence>
<proteinExistence type="predicted"/>
<dbReference type="AlphaFoldDB" id="A0A117PPF6"/>
<comment type="caution">
    <text evidence="2">The sequence shown here is derived from an EMBL/GenBank/DDBJ whole genome shotgun (WGS) entry which is preliminary data.</text>
</comment>
<reference evidence="2 3" key="1">
    <citation type="submission" date="2015-10" db="EMBL/GenBank/DDBJ databases">
        <title>Draft genome sequence of Streptomyces pseudovenezuelae DSM 40212, type strain for the species Streptomyces pseudovenezuelae.</title>
        <authorList>
            <person name="Ruckert C."/>
            <person name="Winkler A."/>
            <person name="Kalinowski J."/>
            <person name="Kampfer P."/>
            <person name="Glaeser S."/>
        </authorList>
    </citation>
    <scope>NUCLEOTIDE SEQUENCE [LARGE SCALE GENOMIC DNA]</scope>
    <source>
        <strain evidence="2 3">DSM 40212</strain>
    </source>
</reference>
<gene>
    <name evidence="2" type="ORF">AQI94_32380</name>
</gene>
<organism evidence="2 3">
    <name type="scientific">Streptomyces pseudovenezuelae</name>
    <dbReference type="NCBI Taxonomy" id="67350"/>
    <lineage>
        <taxon>Bacteria</taxon>
        <taxon>Bacillati</taxon>
        <taxon>Actinomycetota</taxon>
        <taxon>Actinomycetes</taxon>
        <taxon>Kitasatosporales</taxon>
        <taxon>Streptomycetaceae</taxon>
        <taxon>Streptomyces</taxon>
        <taxon>Streptomyces aurantiacus group</taxon>
    </lineage>
</organism>
<dbReference type="RefSeq" id="WP_031043795.1">
    <property type="nucleotide sequence ID" value="NZ_KQ948151.1"/>
</dbReference>
<evidence type="ECO:0000313" key="2">
    <source>
        <dbReference type="EMBL" id="KUM84291.1"/>
    </source>
</evidence>
<evidence type="ECO:0000313" key="3">
    <source>
        <dbReference type="Proteomes" id="UP000053039"/>
    </source>
</evidence>
<evidence type="ECO:0000256" key="1">
    <source>
        <dbReference type="SAM" id="MobiDB-lite"/>
    </source>
</evidence>
<feature type="region of interest" description="Disordered" evidence="1">
    <location>
        <begin position="1"/>
        <end position="30"/>
    </location>
</feature>
<dbReference type="EMBL" id="LMWM01000036">
    <property type="protein sequence ID" value="KUM84291.1"/>
    <property type="molecule type" value="Genomic_DNA"/>
</dbReference>
<dbReference type="Proteomes" id="UP000053039">
    <property type="component" value="Unassembled WGS sequence"/>
</dbReference>
<accession>A0A117PPF6</accession>
<protein>
    <submittedName>
        <fullName evidence="2">Uncharacterized protein</fullName>
    </submittedName>
</protein>
<name>A0A117PPF6_9ACTN</name>
<dbReference type="OrthoDB" id="4961751at2"/>